<evidence type="ECO:0008006" key="3">
    <source>
        <dbReference type="Google" id="ProtNLM"/>
    </source>
</evidence>
<gene>
    <name evidence="1" type="ORF">BVG16_23385</name>
</gene>
<dbReference type="RefSeq" id="WP_078501617.1">
    <property type="nucleotide sequence ID" value="NZ_MSZX01000010.1"/>
</dbReference>
<dbReference type="OrthoDB" id="2078085at2"/>
<keyword evidence="2" id="KW-1185">Reference proteome</keyword>
<accession>A0A1T2X4C7</accession>
<comment type="caution">
    <text evidence="1">The sequence shown here is derived from an EMBL/GenBank/DDBJ whole genome shotgun (WGS) entry which is preliminary data.</text>
</comment>
<evidence type="ECO:0000313" key="1">
    <source>
        <dbReference type="EMBL" id="OPA74702.1"/>
    </source>
</evidence>
<reference evidence="1 2" key="1">
    <citation type="submission" date="2017-01" db="EMBL/GenBank/DDBJ databases">
        <title>Genome analysis of Paenibacillus selenitrireducens ES3-24.</title>
        <authorList>
            <person name="Xu D."/>
            <person name="Yao R."/>
            <person name="Zheng S."/>
        </authorList>
    </citation>
    <scope>NUCLEOTIDE SEQUENCE [LARGE SCALE GENOMIC DNA]</scope>
    <source>
        <strain evidence="1 2">ES3-24</strain>
    </source>
</reference>
<dbReference type="AlphaFoldDB" id="A0A1T2X4C7"/>
<dbReference type="EMBL" id="MSZX01000010">
    <property type="protein sequence ID" value="OPA74702.1"/>
    <property type="molecule type" value="Genomic_DNA"/>
</dbReference>
<dbReference type="STRING" id="1324314.BVG16_23385"/>
<evidence type="ECO:0000313" key="2">
    <source>
        <dbReference type="Proteomes" id="UP000190188"/>
    </source>
</evidence>
<dbReference type="Pfam" id="PF14395">
    <property type="entry name" value="COOH-NH2_lig"/>
    <property type="match status" value="1"/>
</dbReference>
<sequence length="506" mass="57368">MDSFVWTDGCGIVLEYTDKSRPLPLIHALQEQCGKRGMFLRRQGTEPSLSHIDKDGTGVLWVRWGHAPESSERGSRQPSPSHQQIYVVNAYADLFLRLGESGVNKVLHRNGIHTSPLQKSGTRRYKIHVFHLRAVAVFQFKPILPGGLIADQFVGLDSTDAVLRRLSRLAVRACYSVGLDVGEVHIQAYDDERAVVESVHGHPQLSALNMADWYAQAILEDVKKWKAEINRTTPAMLGMDPEFILYDPAREKVVSASKFLPRDGIVGCDAVWIRGERSELDAHSVTTAIQPIYPLVELRPDPRTEPRELMIQLMRAMHIAARRIPDPTLKWLAGGMPYPGLAIGGHIHFSGMWLNAEFLRVLDNYLALPLAIIEARSSVKRRPKYGILGDFRVQPHTGFEYRTLPSWLVSPTITKGVIALAQLLAMNYRQLSGRFTLDEQIQQAFYQGDIEQLSEAFMELDENMTRLPTYEDLANYIEPLLHRIRHQTAWDEQVDIRSVWKIPPFS</sequence>
<organism evidence="1 2">
    <name type="scientific">Paenibacillus selenitireducens</name>
    <dbReference type="NCBI Taxonomy" id="1324314"/>
    <lineage>
        <taxon>Bacteria</taxon>
        <taxon>Bacillati</taxon>
        <taxon>Bacillota</taxon>
        <taxon>Bacilli</taxon>
        <taxon>Bacillales</taxon>
        <taxon>Paenibacillaceae</taxon>
        <taxon>Paenibacillus</taxon>
    </lineage>
</organism>
<protein>
    <recommendedName>
        <fullName evidence="3">Phage phiEco32-like COOH-NH2 ligase-type 2</fullName>
    </recommendedName>
</protein>
<dbReference type="InterPro" id="IPR025681">
    <property type="entry name" value="COOH-NH2_lig"/>
</dbReference>
<name>A0A1T2X4C7_9BACL</name>
<proteinExistence type="predicted"/>
<dbReference type="Proteomes" id="UP000190188">
    <property type="component" value="Unassembled WGS sequence"/>
</dbReference>